<gene>
    <name evidence="2" type="ORF">B7711_01790</name>
</gene>
<feature type="coiled-coil region" evidence="1">
    <location>
        <begin position="87"/>
        <end position="125"/>
    </location>
</feature>
<proteinExistence type="predicted"/>
<dbReference type="RefSeq" id="WP_084917338.1">
    <property type="nucleotide sequence ID" value="NZ_NCUU01000040.1"/>
</dbReference>
<dbReference type="EMBL" id="NCUU01000040">
    <property type="protein sequence ID" value="ORO74476.1"/>
    <property type="molecule type" value="Genomic_DNA"/>
</dbReference>
<comment type="caution">
    <text evidence="2">The sequence shown here is derived from an EMBL/GenBank/DDBJ whole genome shotgun (WGS) entry which is preliminary data.</text>
</comment>
<evidence type="ECO:0000256" key="1">
    <source>
        <dbReference type="SAM" id="Coils"/>
    </source>
</evidence>
<reference evidence="2 3" key="1">
    <citation type="journal article" date="2016" name="Eur. J. Clin. Microbiol. Infect. Dis.">
        <title>Whole genome sequencing as a tool for phylogenetic analysis of clinical strains of Mitis group streptococci.</title>
        <authorList>
            <person name="Rasmussen L.H."/>
            <person name="Dargis R."/>
            <person name="Hojholt K."/>
            <person name="Christensen J.J."/>
            <person name="Skovgaard O."/>
            <person name="Justesen U.S."/>
            <person name="Rosenvinge F.S."/>
            <person name="Moser C."/>
            <person name="Lukjancenko O."/>
            <person name="Rasmussen S."/>
            <person name="Nielsen X.C."/>
        </authorList>
    </citation>
    <scope>NUCLEOTIDE SEQUENCE [LARGE SCALE GENOMIC DNA]</scope>
    <source>
        <strain evidence="2 3">RH_5486_10</strain>
    </source>
</reference>
<name>A0ABD6RM27_STROR</name>
<dbReference type="AlphaFoldDB" id="A0ABD6RM27"/>
<protein>
    <submittedName>
        <fullName evidence="2">Uncharacterized protein</fullName>
    </submittedName>
</protein>
<sequence>MDKWSEIRAKLVDAQEELYQIGDQYRQSKDDLDTKWSFLHDFHKGLNQKFDEKHSLVLAAYAKMPDATEGMLKATVETINRYRMVSEGEYRTRRRELERKYADLEDSYKRKYRKQEAVIEQLSSELRLCQSDEK</sequence>
<keyword evidence="1" id="KW-0175">Coiled coil</keyword>
<evidence type="ECO:0000313" key="3">
    <source>
        <dbReference type="Proteomes" id="UP000193111"/>
    </source>
</evidence>
<accession>A0ABD6RM27</accession>
<organism evidence="2 3">
    <name type="scientific">Streptococcus oralis subsp. oralis</name>
    <dbReference type="NCBI Taxonomy" id="1891914"/>
    <lineage>
        <taxon>Bacteria</taxon>
        <taxon>Bacillati</taxon>
        <taxon>Bacillota</taxon>
        <taxon>Bacilli</taxon>
        <taxon>Lactobacillales</taxon>
        <taxon>Streptococcaceae</taxon>
        <taxon>Streptococcus</taxon>
    </lineage>
</organism>
<dbReference type="Proteomes" id="UP000193111">
    <property type="component" value="Unassembled WGS sequence"/>
</dbReference>
<evidence type="ECO:0000313" key="2">
    <source>
        <dbReference type="EMBL" id="ORO74476.1"/>
    </source>
</evidence>